<feature type="transmembrane region" description="Helical" evidence="6">
    <location>
        <begin position="180"/>
        <end position="200"/>
    </location>
</feature>
<dbReference type="InterPro" id="IPR023271">
    <property type="entry name" value="Aquaporin-like"/>
</dbReference>
<feature type="transmembrane region" description="Helical" evidence="6">
    <location>
        <begin position="49"/>
        <end position="68"/>
    </location>
</feature>
<dbReference type="GO" id="GO:0016020">
    <property type="term" value="C:membrane"/>
    <property type="evidence" value="ECO:0007669"/>
    <property type="project" value="UniProtKB-SubCell"/>
</dbReference>
<proteinExistence type="inferred from homology"/>
<evidence type="ECO:0000256" key="4">
    <source>
        <dbReference type="ARBA" id="ARBA00023136"/>
    </source>
</evidence>
<evidence type="ECO:0000256" key="2">
    <source>
        <dbReference type="ARBA" id="ARBA00022692"/>
    </source>
</evidence>
<dbReference type="Gene3D" id="1.20.1080.10">
    <property type="entry name" value="Glycerol uptake facilitator protein"/>
    <property type="match status" value="1"/>
</dbReference>
<protein>
    <submittedName>
        <fullName evidence="7">Nodulin-26</fullName>
    </submittedName>
</protein>
<dbReference type="Pfam" id="PF00230">
    <property type="entry name" value="MIP"/>
    <property type="match status" value="2"/>
</dbReference>
<keyword evidence="3 6" id="KW-1133">Transmembrane helix</keyword>
<dbReference type="GO" id="GO:0015267">
    <property type="term" value="F:channel activity"/>
    <property type="evidence" value="ECO:0007669"/>
    <property type="project" value="InterPro"/>
</dbReference>
<sequence>MASSNSITEPSPEFQLPTRRSIMAEAEAASPAPEWLSTRSAALSNFQKIVAELLGTYILVFVGCGAALTDKVQRLNMLRIAIEPMHILAQVLGSTLASLTLRLLFHEQGNIQPIVNQYSDPTSDLEAIVWEFIITFILMFTICGVATDPQAVWSELHLLLASKIFHINEEKMGLKNRCDIFLLFLLCFYFSPHPFTLFYVPTEQRPFTGASMNPARSLGPALVSGVYKNLWVYIVSPILGAMAAAAVYSVLRVPEPAKPEDTNKSTYNNLTLHAEP</sequence>
<evidence type="ECO:0000256" key="6">
    <source>
        <dbReference type="SAM" id="Phobius"/>
    </source>
</evidence>
<keyword evidence="8" id="KW-1185">Reference proteome</keyword>
<reference evidence="7" key="1">
    <citation type="journal article" date="2023" name="Mol. Ecol. Resour.">
        <title>Chromosome-level genome assembly of a triploid poplar Populus alba 'Berolinensis'.</title>
        <authorList>
            <person name="Chen S."/>
            <person name="Yu Y."/>
            <person name="Wang X."/>
            <person name="Wang S."/>
            <person name="Zhang T."/>
            <person name="Zhou Y."/>
            <person name="He R."/>
            <person name="Meng N."/>
            <person name="Wang Y."/>
            <person name="Liu W."/>
            <person name="Liu Z."/>
            <person name="Liu J."/>
            <person name="Guo Q."/>
            <person name="Huang H."/>
            <person name="Sederoff R.R."/>
            <person name="Wang G."/>
            <person name="Qu G."/>
            <person name="Chen S."/>
        </authorList>
    </citation>
    <scope>NUCLEOTIDE SEQUENCE</scope>
    <source>
        <strain evidence="7">SC-2020</strain>
    </source>
</reference>
<evidence type="ECO:0000313" key="7">
    <source>
        <dbReference type="EMBL" id="KAJ7006821.1"/>
    </source>
</evidence>
<comment type="similarity">
    <text evidence="5">Belongs to the MIP/aquaporin (TC 1.A.8) family.</text>
</comment>
<comment type="subcellular location">
    <subcellularLocation>
        <location evidence="1">Membrane</location>
        <topology evidence="1">Multi-pass membrane protein</topology>
    </subcellularLocation>
</comment>
<keyword evidence="4 6" id="KW-0472">Membrane</keyword>
<feature type="transmembrane region" description="Helical" evidence="6">
    <location>
        <begin position="125"/>
        <end position="146"/>
    </location>
</feature>
<keyword evidence="2 5" id="KW-0812">Transmembrane</keyword>
<dbReference type="InterPro" id="IPR000425">
    <property type="entry name" value="MIP"/>
</dbReference>
<organism evidence="7 8">
    <name type="scientific">Populus alba x Populus x berolinensis</name>
    <dbReference type="NCBI Taxonomy" id="444605"/>
    <lineage>
        <taxon>Eukaryota</taxon>
        <taxon>Viridiplantae</taxon>
        <taxon>Streptophyta</taxon>
        <taxon>Embryophyta</taxon>
        <taxon>Tracheophyta</taxon>
        <taxon>Spermatophyta</taxon>
        <taxon>Magnoliopsida</taxon>
        <taxon>eudicotyledons</taxon>
        <taxon>Gunneridae</taxon>
        <taxon>Pentapetalae</taxon>
        <taxon>rosids</taxon>
        <taxon>fabids</taxon>
        <taxon>Malpighiales</taxon>
        <taxon>Salicaceae</taxon>
        <taxon>Saliceae</taxon>
        <taxon>Populus</taxon>
    </lineage>
</organism>
<dbReference type="PANTHER" id="PTHR45724">
    <property type="entry name" value="AQUAPORIN NIP2-1"/>
    <property type="match status" value="1"/>
</dbReference>
<feature type="transmembrane region" description="Helical" evidence="6">
    <location>
        <begin position="230"/>
        <end position="251"/>
    </location>
</feature>
<dbReference type="InterPro" id="IPR034294">
    <property type="entry name" value="Aquaporin_transptr"/>
</dbReference>
<comment type="caution">
    <text evidence="7">The sequence shown here is derived from an EMBL/GenBank/DDBJ whole genome shotgun (WGS) entry which is preliminary data.</text>
</comment>
<gene>
    <name evidence="7" type="ORF">NC653_006007</name>
</gene>
<keyword evidence="5" id="KW-0813">Transport</keyword>
<name>A0AAD6RDM0_9ROSI</name>
<dbReference type="SUPFAM" id="SSF81338">
    <property type="entry name" value="Aquaporin-like"/>
    <property type="match status" value="1"/>
</dbReference>
<evidence type="ECO:0000256" key="5">
    <source>
        <dbReference type="RuleBase" id="RU000477"/>
    </source>
</evidence>
<accession>A0AAD6RDM0</accession>
<dbReference type="Proteomes" id="UP001164929">
    <property type="component" value="Chromosome 2"/>
</dbReference>
<evidence type="ECO:0000256" key="3">
    <source>
        <dbReference type="ARBA" id="ARBA00022989"/>
    </source>
</evidence>
<dbReference type="AlphaFoldDB" id="A0AAD6RDM0"/>
<evidence type="ECO:0000256" key="1">
    <source>
        <dbReference type="ARBA" id="ARBA00004141"/>
    </source>
</evidence>
<evidence type="ECO:0000313" key="8">
    <source>
        <dbReference type="Proteomes" id="UP001164929"/>
    </source>
</evidence>
<dbReference type="PANTHER" id="PTHR45724:SF21">
    <property type="entry name" value="MAJOR INTRINSIC PROTEIN"/>
    <property type="match status" value="1"/>
</dbReference>
<dbReference type="PRINTS" id="PR00783">
    <property type="entry name" value="MINTRINSICP"/>
</dbReference>
<dbReference type="EMBL" id="JAQIZT010000002">
    <property type="protein sequence ID" value="KAJ7006821.1"/>
    <property type="molecule type" value="Genomic_DNA"/>
</dbReference>